<reference evidence="1 2" key="1">
    <citation type="submission" date="2021-10" db="EMBL/GenBank/DDBJ databases">
        <title>Anaerobic single-cell dispensing facilitates the cultivation of human gut bacteria.</title>
        <authorList>
            <person name="Afrizal A."/>
        </authorList>
    </citation>
    <scope>NUCLEOTIDE SEQUENCE [LARGE SCALE GENOMIC DNA]</scope>
    <source>
        <strain evidence="1 2">CLA-AA-H244</strain>
    </source>
</reference>
<dbReference type="InterPro" id="IPR014825">
    <property type="entry name" value="DNA_alkylation"/>
</dbReference>
<protein>
    <submittedName>
        <fullName evidence="1">DNA alkylation repair protein</fullName>
    </submittedName>
</protein>
<dbReference type="Pfam" id="PF08713">
    <property type="entry name" value="DNA_alkylation"/>
    <property type="match status" value="1"/>
</dbReference>
<dbReference type="EMBL" id="JAJEQF010000049">
    <property type="protein sequence ID" value="MCC2168863.1"/>
    <property type="molecule type" value="Genomic_DNA"/>
</dbReference>
<dbReference type="AlphaFoldDB" id="A0AAE3AZL4"/>
<comment type="caution">
    <text evidence="1">The sequence shown here is derived from an EMBL/GenBank/DDBJ whole genome shotgun (WGS) entry which is preliminary data.</text>
</comment>
<dbReference type="InterPro" id="IPR016024">
    <property type="entry name" value="ARM-type_fold"/>
</dbReference>
<evidence type="ECO:0000313" key="1">
    <source>
        <dbReference type="EMBL" id="MCC2168863.1"/>
    </source>
</evidence>
<evidence type="ECO:0000313" key="2">
    <source>
        <dbReference type="Proteomes" id="UP001199355"/>
    </source>
</evidence>
<dbReference type="Gene3D" id="1.25.10.90">
    <property type="match status" value="1"/>
</dbReference>
<dbReference type="SUPFAM" id="SSF48371">
    <property type="entry name" value="ARM repeat"/>
    <property type="match status" value="1"/>
</dbReference>
<organism evidence="1 2">
    <name type="scientific">Gallintestinimicrobium propionicum</name>
    <dbReference type="NCBI Taxonomy" id="2981770"/>
    <lineage>
        <taxon>Bacteria</taxon>
        <taxon>Bacillati</taxon>
        <taxon>Bacillota</taxon>
        <taxon>Clostridia</taxon>
        <taxon>Lachnospirales</taxon>
        <taxon>Lachnospiraceae</taxon>
        <taxon>Gallintestinimicrobium</taxon>
    </lineage>
</organism>
<name>A0AAE3AZL4_9FIRM</name>
<gene>
    <name evidence="1" type="ORF">LKD45_14415</name>
</gene>
<dbReference type="Proteomes" id="UP001199355">
    <property type="component" value="Unassembled WGS sequence"/>
</dbReference>
<keyword evidence="2" id="KW-1185">Reference proteome</keyword>
<proteinExistence type="predicted"/>
<sequence>MEERKILTPQSVQQDLDALGQYKTADVDRLIRRYVKEQADAAPLREHILTEQQFHRIYYYVNLQQIKDVAARMAFIHNNLLFTDWWHTDQIIRYVAALNFEMAIGYARKYIHSDDPFIRRWGYVMFISRLGHGHAERLLPLMKADDHYYVQMAQAWLIAELTIFEPEVVHQWMKSCGLPYSICGKAIQKICDSYRISDDWKVKFKALRPELKAAFEKL</sequence>
<accession>A0AAE3AZL4</accession>
<dbReference type="RefSeq" id="WP_308728952.1">
    <property type="nucleotide sequence ID" value="NZ_JAJEQF010000049.1"/>
</dbReference>